<dbReference type="InterPro" id="IPR036565">
    <property type="entry name" value="Mur-like_cat_sf"/>
</dbReference>
<protein>
    <recommendedName>
        <fullName evidence="3">UDP-N-acetylmuramate--L-alanine ligase</fullName>
        <ecNumber evidence="3">6.3.2.8</ecNumber>
    </recommendedName>
</protein>
<gene>
    <name evidence="13" type="ORF">UFOPK2656_02254</name>
    <name evidence="14" type="ORF">UFOPK3099_01357</name>
    <name evidence="15" type="ORF">UFOPK3651_02801</name>
    <name evidence="16" type="ORF">UFOPK3931_00286</name>
    <name evidence="12" type="ORF">UFOPK4189_02066</name>
</gene>
<evidence type="ECO:0000313" key="13">
    <source>
        <dbReference type="EMBL" id="CAB4732861.1"/>
    </source>
</evidence>
<dbReference type="InterPro" id="IPR004101">
    <property type="entry name" value="Mur_ligase_C"/>
</dbReference>
<dbReference type="Pfam" id="PF01225">
    <property type="entry name" value="Mur_ligase"/>
    <property type="match status" value="1"/>
</dbReference>
<evidence type="ECO:0000259" key="11">
    <source>
        <dbReference type="Pfam" id="PF08245"/>
    </source>
</evidence>
<evidence type="ECO:0000256" key="1">
    <source>
        <dbReference type="ARBA" id="ARBA00004496"/>
    </source>
</evidence>
<dbReference type="Gene3D" id="3.40.50.720">
    <property type="entry name" value="NAD(P)-binding Rossmann-like Domain"/>
    <property type="match status" value="1"/>
</dbReference>
<dbReference type="Gene3D" id="3.40.1190.10">
    <property type="entry name" value="Mur-like, catalytic domain"/>
    <property type="match status" value="1"/>
</dbReference>
<feature type="domain" description="Mur ligase C-terminal" evidence="10">
    <location>
        <begin position="316"/>
        <end position="449"/>
    </location>
</feature>
<evidence type="ECO:0000256" key="3">
    <source>
        <dbReference type="ARBA" id="ARBA00012211"/>
    </source>
</evidence>
<dbReference type="GO" id="GO:0005524">
    <property type="term" value="F:ATP binding"/>
    <property type="evidence" value="ECO:0007669"/>
    <property type="project" value="UniProtKB-KW"/>
</dbReference>
<keyword evidence="7" id="KW-0067">ATP-binding</keyword>
<keyword evidence="5" id="KW-0436">Ligase</keyword>
<proteinExistence type="inferred from homology"/>
<dbReference type="EMBL" id="CAFBMT010000021">
    <property type="protein sequence ID" value="CAB4950330.1"/>
    <property type="molecule type" value="Genomic_DNA"/>
</dbReference>
<dbReference type="NCBIfam" id="TIGR01082">
    <property type="entry name" value="murC"/>
    <property type="match status" value="1"/>
</dbReference>
<accession>A0A6J6SD58</accession>
<evidence type="ECO:0000256" key="5">
    <source>
        <dbReference type="ARBA" id="ARBA00022598"/>
    </source>
</evidence>
<evidence type="ECO:0000259" key="9">
    <source>
        <dbReference type="Pfam" id="PF01225"/>
    </source>
</evidence>
<dbReference type="SUPFAM" id="SSF53244">
    <property type="entry name" value="MurD-like peptide ligases, peptide-binding domain"/>
    <property type="match status" value="1"/>
</dbReference>
<dbReference type="GO" id="GO:0005737">
    <property type="term" value="C:cytoplasm"/>
    <property type="evidence" value="ECO:0007669"/>
    <property type="project" value="UniProtKB-SubCell"/>
</dbReference>
<dbReference type="EC" id="6.3.2.8" evidence="3"/>
<comment type="pathway">
    <text evidence="2">Cell wall biogenesis; peptidoglycan biosynthesis.</text>
</comment>
<reference evidence="13" key="1">
    <citation type="submission" date="2020-05" db="EMBL/GenBank/DDBJ databases">
        <authorList>
            <person name="Chiriac C."/>
            <person name="Salcher M."/>
            <person name="Ghai R."/>
            <person name="Kavagutti S V."/>
        </authorList>
    </citation>
    <scope>NUCLEOTIDE SEQUENCE</scope>
</reference>
<dbReference type="EMBL" id="CAEZYF010000015">
    <property type="protein sequence ID" value="CAB4732861.1"/>
    <property type="molecule type" value="Genomic_DNA"/>
</dbReference>
<sequence>MSTAPNPPIDLTEPRRLHVVGVGGPGMSAIAIVLAEMGHDVSGSDIRERSVLDRVRAAGVDVHVGHSRELVHDRDAITWSTAIPARNVERDEADKVGVLSMHRSGMLAAICARAKSLAVAGTHGKTSTTSMLMLMLSEAGVRPSFVIGGDVTDMGTGAQWTGAEWLVVEADESDGTHLQLPLYGTILTNVEVDHLDHYGTFEAIVEGFDQYLDQVDGPKVLCIDDPTTAALAARHSCITYGTSPEADFRAVDVMAGEGSFTFSVLYRGERLGSVSLPLRGVHNVRNATGALAMAVTIGVSFEIAAAALAKFGGVARRFDVRGVDGGATLVDDYAHLPSEIGAVLAAARQSGDGWNRVVAVFQPNRFNRIVSMWPDYHSAFVDADVVVLTEIYASGTAPIPGITGKLLVNAVLDAHPRARVVWMPKRAELVEFLAGELREGDVCISMGCGDIASLPDEVQTRRSERRLRAT</sequence>
<dbReference type="EMBL" id="CAESGF010000012">
    <property type="protein sequence ID" value="CAB4364303.1"/>
    <property type="molecule type" value="Genomic_DNA"/>
</dbReference>
<dbReference type="AlphaFoldDB" id="A0A6J6SD58"/>
<organism evidence="13">
    <name type="scientific">freshwater metagenome</name>
    <dbReference type="NCBI Taxonomy" id="449393"/>
    <lineage>
        <taxon>unclassified sequences</taxon>
        <taxon>metagenomes</taxon>
        <taxon>ecological metagenomes</taxon>
    </lineage>
</organism>
<feature type="domain" description="Mur ligase central" evidence="11">
    <location>
        <begin position="119"/>
        <end position="294"/>
    </location>
</feature>
<dbReference type="InterPro" id="IPR036615">
    <property type="entry name" value="Mur_ligase_C_dom_sf"/>
</dbReference>
<dbReference type="Gene3D" id="3.90.190.20">
    <property type="entry name" value="Mur ligase, C-terminal domain"/>
    <property type="match status" value="1"/>
</dbReference>
<dbReference type="Pfam" id="PF08245">
    <property type="entry name" value="Mur_ligase_M"/>
    <property type="match status" value="1"/>
</dbReference>
<dbReference type="PANTHER" id="PTHR43445:SF3">
    <property type="entry name" value="UDP-N-ACETYLMURAMATE--L-ALANINE LIGASE"/>
    <property type="match status" value="1"/>
</dbReference>
<dbReference type="InterPro" id="IPR000713">
    <property type="entry name" value="Mur_ligase_N"/>
</dbReference>
<keyword evidence="4" id="KW-0963">Cytoplasm</keyword>
<feature type="domain" description="Mur ligase N-terminal catalytic" evidence="9">
    <location>
        <begin position="17"/>
        <end position="113"/>
    </location>
</feature>
<keyword evidence="6" id="KW-0547">Nucleotide-binding</keyword>
<dbReference type="InterPro" id="IPR005758">
    <property type="entry name" value="UDP-N-AcMur_Ala_ligase_MurC"/>
</dbReference>
<dbReference type="SUPFAM" id="SSF51984">
    <property type="entry name" value="MurCD N-terminal domain"/>
    <property type="match status" value="1"/>
</dbReference>
<dbReference type="Pfam" id="PF02875">
    <property type="entry name" value="Mur_ligase_C"/>
    <property type="match status" value="1"/>
</dbReference>
<evidence type="ECO:0000256" key="6">
    <source>
        <dbReference type="ARBA" id="ARBA00022741"/>
    </source>
</evidence>
<evidence type="ECO:0000256" key="2">
    <source>
        <dbReference type="ARBA" id="ARBA00004752"/>
    </source>
</evidence>
<name>A0A6J6SD58_9ZZZZ</name>
<dbReference type="InterPro" id="IPR050061">
    <property type="entry name" value="MurCDEF_pg_biosynth"/>
</dbReference>
<dbReference type="EMBL" id="CAFBOL010000004">
    <property type="protein sequence ID" value="CAB4973014.1"/>
    <property type="molecule type" value="Genomic_DNA"/>
</dbReference>
<evidence type="ECO:0000259" key="10">
    <source>
        <dbReference type="Pfam" id="PF02875"/>
    </source>
</evidence>
<comment type="catalytic activity">
    <reaction evidence="8">
        <text>UDP-N-acetyl-alpha-D-muramate + L-alanine + ATP = UDP-N-acetyl-alpha-D-muramoyl-L-alanine + ADP + phosphate + H(+)</text>
        <dbReference type="Rhea" id="RHEA:23372"/>
        <dbReference type="ChEBI" id="CHEBI:15378"/>
        <dbReference type="ChEBI" id="CHEBI:30616"/>
        <dbReference type="ChEBI" id="CHEBI:43474"/>
        <dbReference type="ChEBI" id="CHEBI:57972"/>
        <dbReference type="ChEBI" id="CHEBI:70757"/>
        <dbReference type="ChEBI" id="CHEBI:83898"/>
        <dbReference type="ChEBI" id="CHEBI:456216"/>
        <dbReference type="EC" id="6.3.2.8"/>
    </reaction>
</comment>
<dbReference type="GO" id="GO:0008763">
    <property type="term" value="F:UDP-N-acetylmuramate-L-alanine ligase activity"/>
    <property type="evidence" value="ECO:0007669"/>
    <property type="project" value="UniProtKB-EC"/>
</dbReference>
<dbReference type="EMBL" id="CAFAAV010000094">
    <property type="protein sequence ID" value="CAB4820502.1"/>
    <property type="molecule type" value="Genomic_DNA"/>
</dbReference>
<dbReference type="UniPathway" id="UPA00219"/>
<dbReference type="InterPro" id="IPR013221">
    <property type="entry name" value="Mur_ligase_cen"/>
</dbReference>
<evidence type="ECO:0000313" key="16">
    <source>
        <dbReference type="EMBL" id="CAB4973014.1"/>
    </source>
</evidence>
<dbReference type="PANTHER" id="PTHR43445">
    <property type="entry name" value="UDP-N-ACETYLMURAMATE--L-ALANINE LIGASE-RELATED"/>
    <property type="match status" value="1"/>
</dbReference>
<evidence type="ECO:0000256" key="8">
    <source>
        <dbReference type="ARBA" id="ARBA00047833"/>
    </source>
</evidence>
<evidence type="ECO:0000313" key="12">
    <source>
        <dbReference type="EMBL" id="CAB4364303.1"/>
    </source>
</evidence>
<evidence type="ECO:0000313" key="14">
    <source>
        <dbReference type="EMBL" id="CAB4820502.1"/>
    </source>
</evidence>
<evidence type="ECO:0000313" key="15">
    <source>
        <dbReference type="EMBL" id="CAB4950330.1"/>
    </source>
</evidence>
<dbReference type="GO" id="GO:0009252">
    <property type="term" value="P:peptidoglycan biosynthetic process"/>
    <property type="evidence" value="ECO:0007669"/>
    <property type="project" value="UniProtKB-UniPathway"/>
</dbReference>
<dbReference type="SUPFAM" id="SSF53623">
    <property type="entry name" value="MurD-like peptide ligases, catalytic domain"/>
    <property type="match status" value="1"/>
</dbReference>
<evidence type="ECO:0000256" key="4">
    <source>
        <dbReference type="ARBA" id="ARBA00022490"/>
    </source>
</evidence>
<comment type="subcellular location">
    <subcellularLocation>
        <location evidence="1">Cytoplasm</location>
    </subcellularLocation>
</comment>
<evidence type="ECO:0000256" key="7">
    <source>
        <dbReference type="ARBA" id="ARBA00022840"/>
    </source>
</evidence>
<dbReference type="HAMAP" id="MF_00046">
    <property type="entry name" value="MurC"/>
    <property type="match status" value="1"/>
</dbReference>